<name>H3GVN7_PHYRM</name>
<feature type="domain" description="PX" evidence="1">
    <location>
        <begin position="85"/>
        <end position="215"/>
    </location>
</feature>
<evidence type="ECO:0000313" key="3">
    <source>
        <dbReference type="Proteomes" id="UP000005238"/>
    </source>
</evidence>
<dbReference type="HOGENOM" id="CLU_108707_0_0_1"/>
<keyword evidence="3" id="KW-1185">Reference proteome</keyword>
<dbReference type="SUPFAM" id="SSF64268">
    <property type="entry name" value="PX domain"/>
    <property type="match status" value="1"/>
</dbReference>
<dbReference type="InterPro" id="IPR001683">
    <property type="entry name" value="PX_dom"/>
</dbReference>
<dbReference type="InterPro" id="IPR036871">
    <property type="entry name" value="PX_dom_sf"/>
</dbReference>
<dbReference type="EnsemblProtists" id="Phyra81451">
    <property type="protein sequence ID" value="Phyra81451"/>
    <property type="gene ID" value="Phyra81451"/>
</dbReference>
<dbReference type="VEuPathDB" id="FungiDB:KRP23_12744"/>
<dbReference type="EMBL" id="DS566057">
    <property type="status" value="NOT_ANNOTATED_CDS"/>
    <property type="molecule type" value="Genomic_DNA"/>
</dbReference>
<dbReference type="Pfam" id="PF00787">
    <property type="entry name" value="PX"/>
    <property type="match status" value="1"/>
</dbReference>
<dbReference type="OMA" id="EMPKANA"/>
<dbReference type="eggNOG" id="ENOG502SQS9">
    <property type="taxonomic scope" value="Eukaryota"/>
</dbReference>
<dbReference type="AlphaFoldDB" id="H3GVN7"/>
<accession>H3GVN7</accession>
<sequence>MSCGADMLSLRGAISKLVLSLTLNYPATNMGCSFSRPTNPVLRLSDIEYSVTELSIAKRPGGPDVGPAREHFSAVVDSTSKINKITIGVIVFSVVKVVADNDGVMFYHFSGTSAEDPINEVRIAKRYSDFKSLHFEISELMANERNVPPAQQYLFETHPALPELPSANVWTYLRGRSNEKLLEEREEQFTRILNAISRHPVAFQSQPFTNFLLRR</sequence>
<proteinExistence type="predicted"/>
<protein>
    <recommendedName>
        <fullName evidence="1">PX domain-containing protein</fullName>
    </recommendedName>
</protein>
<dbReference type="VEuPathDB" id="FungiDB:KRP22_3749"/>
<reference evidence="2" key="2">
    <citation type="submission" date="2015-06" db="UniProtKB">
        <authorList>
            <consortium name="EnsemblProtists"/>
        </authorList>
    </citation>
    <scope>IDENTIFICATION</scope>
    <source>
        <strain evidence="2">Pr102</strain>
    </source>
</reference>
<dbReference type="SMART" id="SM00312">
    <property type="entry name" value="PX"/>
    <property type="match status" value="1"/>
</dbReference>
<evidence type="ECO:0000313" key="2">
    <source>
        <dbReference type="EnsemblProtists" id="Phyra81451"/>
    </source>
</evidence>
<dbReference type="PROSITE" id="PS50195">
    <property type="entry name" value="PX"/>
    <property type="match status" value="1"/>
</dbReference>
<dbReference type="InParanoid" id="H3GVN7"/>
<dbReference type="GO" id="GO:0035091">
    <property type="term" value="F:phosphatidylinositol binding"/>
    <property type="evidence" value="ECO:0007669"/>
    <property type="project" value="InterPro"/>
</dbReference>
<evidence type="ECO:0000259" key="1">
    <source>
        <dbReference type="PROSITE" id="PS50195"/>
    </source>
</evidence>
<dbReference type="Gene3D" id="3.30.1520.10">
    <property type="entry name" value="Phox-like domain"/>
    <property type="match status" value="1"/>
</dbReference>
<organism evidence="2 3">
    <name type="scientific">Phytophthora ramorum</name>
    <name type="common">Sudden oak death agent</name>
    <dbReference type="NCBI Taxonomy" id="164328"/>
    <lineage>
        <taxon>Eukaryota</taxon>
        <taxon>Sar</taxon>
        <taxon>Stramenopiles</taxon>
        <taxon>Oomycota</taxon>
        <taxon>Peronosporomycetes</taxon>
        <taxon>Peronosporales</taxon>
        <taxon>Peronosporaceae</taxon>
        <taxon>Phytophthora</taxon>
    </lineage>
</organism>
<dbReference type="Proteomes" id="UP000005238">
    <property type="component" value="Unassembled WGS sequence"/>
</dbReference>
<reference evidence="3" key="1">
    <citation type="journal article" date="2006" name="Science">
        <title>Phytophthora genome sequences uncover evolutionary origins and mechanisms of pathogenesis.</title>
        <authorList>
            <person name="Tyler B.M."/>
            <person name="Tripathy S."/>
            <person name="Zhang X."/>
            <person name="Dehal P."/>
            <person name="Jiang R.H."/>
            <person name="Aerts A."/>
            <person name="Arredondo F.D."/>
            <person name="Baxter L."/>
            <person name="Bensasson D."/>
            <person name="Beynon J.L."/>
            <person name="Chapman J."/>
            <person name="Damasceno C.M."/>
            <person name="Dorrance A.E."/>
            <person name="Dou D."/>
            <person name="Dickerman A.W."/>
            <person name="Dubchak I.L."/>
            <person name="Garbelotto M."/>
            <person name="Gijzen M."/>
            <person name="Gordon S.G."/>
            <person name="Govers F."/>
            <person name="Grunwald N.J."/>
            <person name="Huang W."/>
            <person name="Ivors K.L."/>
            <person name="Jones R.W."/>
            <person name="Kamoun S."/>
            <person name="Krampis K."/>
            <person name="Lamour K.H."/>
            <person name="Lee M.K."/>
            <person name="McDonald W.H."/>
            <person name="Medina M."/>
            <person name="Meijer H.J."/>
            <person name="Nordberg E.K."/>
            <person name="Maclean D.J."/>
            <person name="Ospina-Giraldo M.D."/>
            <person name="Morris P.F."/>
            <person name="Phuntumart V."/>
            <person name="Putnam N.H."/>
            <person name="Rash S."/>
            <person name="Rose J.K."/>
            <person name="Sakihama Y."/>
            <person name="Salamov A.A."/>
            <person name="Savidor A."/>
            <person name="Scheuring C.F."/>
            <person name="Smith B.M."/>
            <person name="Sobral B.W."/>
            <person name="Terry A."/>
            <person name="Torto-Alalibo T.A."/>
            <person name="Win J."/>
            <person name="Xu Z."/>
            <person name="Zhang H."/>
            <person name="Grigoriev I.V."/>
            <person name="Rokhsar D.S."/>
            <person name="Boore J.L."/>
        </authorList>
    </citation>
    <scope>NUCLEOTIDE SEQUENCE [LARGE SCALE GENOMIC DNA]</scope>
    <source>
        <strain evidence="3">Pr102</strain>
    </source>
</reference>